<dbReference type="EMBL" id="CP046072">
    <property type="protein sequence ID" value="QSZ42931.1"/>
    <property type="molecule type" value="Genomic_DNA"/>
</dbReference>
<dbReference type="InterPro" id="IPR040442">
    <property type="entry name" value="Pyrv_kinase-like_dom_sf"/>
</dbReference>
<evidence type="ECO:0000256" key="3">
    <source>
        <dbReference type="ARBA" id="ARBA00022842"/>
    </source>
</evidence>
<gene>
    <name evidence="5" type="ORF">GJV85_12710</name>
</gene>
<dbReference type="AlphaFoldDB" id="A0A975B2B3"/>
<evidence type="ECO:0008006" key="7">
    <source>
        <dbReference type="Google" id="ProtNLM"/>
    </source>
</evidence>
<dbReference type="GO" id="GO:0003824">
    <property type="term" value="F:catalytic activity"/>
    <property type="evidence" value="ECO:0007669"/>
    <property type="project" value="InterPro"/>
</dbReference>
<name>A0A975B2B3_9BACT</name>
<evidence type="ECO:0000313" key="5">
    <source>
        <dbReference type="EMBL" id="QSZ42931.1"/>
    </source>
</evidence>
<protein>
    <recommendedName>
        <fullName evidence="7">CoA ester lyase</fullName>
    </recommendedName>
</protein>
<dbReference type="PIRSF" id="PIRSF015582">
    <property type="entry name" value="Cit_lyase_B"/>
    <property type="match status" value="1"/>
</dbReference>
<organism evidence="5 6">
    <name type="scientific">Sulfurimonas aquatica</name>
    <dbReference type="NCBI Taxonomy" id="2672570"/>
    <lineage>
        <taxon>Bacteria</taxon>
        <taxon>Pseudomonadati</taxon>
        <taxon>Campylobacterota</taxon>
        <taxon>Epsilonproteobacteria</taxon>
        <taxon>Campylobacterales</taxon>
        <taxon>Sulfurimonadaceae</taxon>
        <taxon>Sulfurimonas</taxon>
    </lineage>
</organism>
<dbReference type="PANTHER" id="PTHR32308:SF10">
    <property type="entry name" value="CITRATE LYASE SUBUNIT BETA"/>
    <property type="match status" value="1"/>
</dbReference>
<evidence type="ECO:0000256" key="1">
    <source>
        <dbReference type="ARBA" id="ARBA00001946"/>
    </source>
</evidence>
<dbReference type="Pfam" id="PF15617">
    <property type="entry name" value="C-C_Bond_Lyase"/>
    <property type="match status" value="1"/>
</dbReference>
<dbReference type="Proteomes" id="UP000671852">
    <property type="component" value="Chromosome"/>
</dbReference>
<dbReference type="InterPro" id="IPR011206">
    <property type="entry name" value="Citrate_lyase_beta/mcl1/mcl2"/>
</dbReference>
<comment type="cofactor">
    <cofactor evidence="1">
        <name>Mg(2+)</name>
        <dbReference type="ChEBI" id="CHEBI:18420"/>
    </cofactor>
</comment>
<feature type="binding site" evidence="4">
    <location>
        <position position="158"/>
    </location>
    <ligand>
        <name>Mg(2+)</name>
        <dbReference type="ChEBI" id="CHEBI:18420"/>
    </ligand>
</feature>
<dbReference type="GO" id="GO:0000287">
    <property type="term" value="F:magnesium ion binding"/>
    <property type="evidence" value="ECO:0007669"/>
    <property type="project" value="TreeGrafter"/>
</dbReference>
<evidence type="ECO:0000313" key="6">
    <source>
        <dbReference type="Proteomes" id="UP000671852"/>
    </source>
</evidence>
<keyword evidence="2 4" id="KW-0479">Metal-binding</keyword>
<dbReference type="PANTHER" id="PTHR32308">
    <property type="entry name" value="LYASE BETA SUBUNIT, PUTATIVE (AFU_ORTHOLOGUE AFUA_4G13030)-RELATED"/>
    <property type="match status" value="1"/>
</dbReference>
<dbReference type="RefSeq" id="WP_207561745.1">
    <property type="nucleotide sequence ID" value="NZ_CP046072.1"/>
</dbReference>
<dbReference type="InterPro" id="IPR015813">
    <property type="entry name" value="Pyrv/PenolPyrv_kinase-like_dom"/>
</dbReference>
<dbReference type="KEGG" id="saqt:GJV85_12710"/>
<dbReference type="GO" id="GO:0006107">
    <property type="term" value="P:oxaloacetate metabolic process"/>
    <property type="evidence" value="ECO:0007669"/>
    <property type="project" value="TreeGrafter"/>
</dbReference>
<reference evidence="5" key="1">
    <citation type="submission" date="2019-11" db="EMBL/GenBank/DDBJ databases">
        <authorList>
            <person name="Kojima H."/>
        </authorList>
    </citation>
    <scope>NUCLEOTIDE SEQUENCE</scope>
    <source>
        <strain evidence="5">H1576</strain>
    </source>
</reference>
<evidence type="ECO:0000256" key="2">
    <source>
        <dbReference type="ARBA" id="ARBA00022723"/>
    </source>
</evidence>
<proteinExistence type="predicted"/>
<sequence>MKKVNYIDLGATLFVPSTHKNLEDILNAQKYPELKSVLIDTEDGIEDEKYEVALEKIQRVLRTYDKQKLLLFIRPKNCDGLRELLSLEGIEKVDGFILPKFSLSNAKEYLKILEKKKFFIMPSIEGSELFNQAELYELRDILLPYKEQILLVRFGLEDMLRQLRMKRSCEYSIFDYSAPASVLGTFIAIFKSAGFGVSGGVYPCFKDDAGFIRDVKRDLREGLFSKTIIHPKQIEITNELYKVTKEEYDEALYISKSDKALSAINRKMAEIKTMKPYSLEIIRRAELYGICDFKE</sequence>
<keyword evidence="3 4" id="KW-0460">Magnesium</keyword>
<accession>A0A975B2B3</accession>
<dbReference type="Gene3D" id="3.20.20.60">
    <property type="entry name" value="Phosphoenolpyruvate-binding domains"/>
    <property type="match status" value="1"/>
</dbReference>
<evidence type="ECO:0000256" key="4">
    <source>
        <dbReference type="PIRSR" id="PIRSR015582-2"/>
    </source>
</evidence>
<reference evidence="5" key="2">
    <citation type="submission" date="2021-04" db="EMBL/GenBank/DDBJ databases">
        <title>Isolation and characterization of a novel species of the genus Sulfurimonas.</title>
        <authorList>
            <person name="Fukui M."/>
        </authorList>
    </citation>
    <scope>NUCLEOTIDE SEQUENCE</scope>
    <source>
        <strain evidence="5">H1576</strain>
    </source>
</reference>
<dbReference type="SUPFAM" id="SSF51621">
    <property type="entry name" value="Phosphoenolpyruvate/pyruvate domain"/>
    <property type="match status" value="1"/>
</dbReference>
<keyword evidence="6" id="KW-1185">Reference proteome</keyword>
<dbReference type="InterPro" id="IPR039480">
    <property type="entry name" value="C-C_Bond_Lyase-like"/>
</dbReference>